<dbReference type="PANTHER" id="PTHR45674:SF4">
    <property type="entry name" value="DNA LIGASE 1"/>
    <property type="match status" value="1"/>
</dbReference>
<evidence type="ECO:0000256" key="6">
    <source>
        <dbReference type="ARBA" id="ARBA00022723"/>
    </source>
</evidence>
<comment type="catalytic activity">
    <reaction evidence="14">
        <text>ATP + (deoxyribonucleotide)n-3'-hydroxyl + 5'-phospho-(deoxyribonucleotide)m = (deoxyribonucleotide)n+m + AMP + diphosphate.</text>
        <dbReference type="EC" id="6.5.1.1"/>
    </reaction>
</comment>
<dbReference type="CDD" id="cd07969">
    <property type="entry name" value="OBF_DNA_ligase_I"/>
    <property type="match status" value="1"/>
</dbReference>
<keyword evidence="6 14" id="KW-0479">Metal-binding</keyword>
<evidence type="ECO:0000256" key="9">
    <source>
        <dbReference type="ARBA" id="ARBA00022840"/>
    </source>
</evidence>
<feature type="binding site" evidence="14">
    <location>
        <position position="310"/>
    </location>
    <ligand>
        <name>ATP</name>
        <dbReference type="ChEBI" id="CHEBI:30616"/>
    </ligand>
</feature>
<dbReference type="HAMAP" id="MF_00407">
    <property type="entry name" value="DNA_ligase"/>
    <property type="match status" value="1"/>
</dbReference>
<comment type="function">
    <text evidence="14">DNA ligase that seals nicks in double-stranded DNA during DNA replication, DNA recombination and DNA repair.</text>
</comment>
<comment type="cofactor">
    <cofactor evidence="14">
        <name>Mg(2+)</name>
        <dbReference type="ChEBI" id="CHEBI:18420"/>
    </cofactor>
</comment>
<dbReference type="GO" id="GO:0005524">
    <property type="term" value="F:ATP binding"/>
    <property type="evidence" value="ECO:0007669"/>
    <property type="project" value="UniProtKB-UniRule"/>
</dbReference>
<dbReference type="EMBL" id="JFZT01000047">
    <property type="protein sequence ID" value="EZQ03808.1"/>
    <property type="molecule type" value="Genomic_DNA"/>
</dbReference>
<dbReference type="InterPro" id="IPR012308">
    <property type="entry name" value="DNA_ligase_ATP-dep_N"/>
</dbReference>
<dbReference type="STRING" id="1160895.CM19_08775"/>
<dbReference type="PROSITE" id="PS50160">
    <property type="entry name" value="DNA_LIGASE_A3"/>
    <property type="match status" value="1"/>
</dbReference>
<dbReference type="FunFam" id="3.30.470.30:FF:000012">
    <property type="entry name" value="Probable DNA ligase"/>
    <property type="match status" value="1"/>
</dbReference>
<feature type="active site" description="N6-AMP-lysine intermediate" evidence="14">
    <location>
        <position position="260"/>
    </location>
</feature>
<dbReference type="InterPro" id="IPR050191">
    <property type="entry name" value="ATP-dep_DNA_ligase"/>
</dbReference>
<dbReference type="SUPFAM" id="SSF56091">
    <property type="entry name" value="DNA ligase/mRNA capping enzyme, catalytic domain"/>
    <property type="match status" value="1"/>
</dbReference>
<keyword evidence="7 14" id="KW-0547">Nucleotide-binding</keyword>
<dbReference type="NCBIfam" id="TIGR00574">
    <property type="entry name" value="dnl1"/>
    <property type="match status" value="1"/>
</dbReference>
<feature type="binding site" evidence="14">
    <location>
        <position position="265"/>
    </location>
    <ligand>
        <name>ATP</name>
        <dbReference type="ChEBI" id="CHEBI:30616"/>
    </ligand>
</feature>
<name>A0A031LKE0_9CREN</name>
<keyword evidence="5 14" id="KW-0235">DNA replication</keyword>
<evidence type="ECO:0000256" key="3">
    <source>
        <dbReference type="ARBA" id="ARBA00022598"/>
    </source>
</evidence>
<dbReference type="FunFam" id="1.10.3260.10:FF:000007">
    <property type="entry name" value="DNA ligase"/>
    <property type="match status" value="1"/>
</dbReference>
<keyword evidence="10 14" id="KW-0460">Magnesium</keyword>
<gene>
    <name evidence="14" type="primary">lig</name>
    <name evidence="17" type="ORF">CM19_08775</name>
</gene>
<dbReference type="SUPFAM" id="SSF50249">
    <property type="entry name" value="Nucleic acid-binding proteins"/>
    <property type="match status" value="1"/>
</dbReference>
<evidence type="ECO:0000256" key="14">
    <source>
        <dbReference type="HAMAP-Rule" id="MF_00407"/>
    </source>
</evidence>
<evidence type="ECO:0000256" key="2">
    <source>
        <dbReference type="ARBA" id="ARBA00013308"/>
    </source>
</evidence>
<keyword evidence="13 14" id="KW-0131">Cell cycle</keyword>
<dbReference type="GO" id="GO:0003910">
    <property type="term" value="F:DNA ligase (ATP) activity"/>
    <property type="evidence" value="ECO:0007669"/>
    <property type="project" value="UniProtKB-UniRule"/>
</dbReference>
<dbReference type="Gene3D" id="1.10.3260.10">
    <property type="entry name" value="DNA ligase, ATP-dependent, N-terminal domain"/>
    <property type="match status" value="1"/>
</dbReference>
<dbReference type="GO" id="GO:0046872">
    <property type="term" value="F:metal ion binding"/>
    <property type="evidence" value="ECO:0007669"/>
    <property type="project" value="UniProtKB-KW"/>
</dbReference>
<comment type="caution">
    <text evidence="17">The sequence shown here is derived from an EMBL/GenBank/DDBJ whole genome shotgun (WGS) entry which is preliminary data.</text>
</comment>
<keyword evidence="3 14" id="KW-0436">Ligase</keyword>
<evidence type="ECO:0000313" key="17">
    <source>
        <dbReference type="EMBL" id="EZQ03808.1"/>
    </source>
</evidence>
<dbReference type="OrthoDB" id="31274at2157"/>
<keyword evidence="18" id="KW-1185">Reference proteome</keyword>
<dbReference type="EC" id="6.5.1.1" evidence="14"/>
<dbReference type="Pfam" id="PF04675">
    <property type="entry name" value="DNA_ligase_A_N"/>
    <property type="match status" value="1"/>
</dbReference>
<sequence length="599" mass="67708">MEFKIIADYFDKLEKISSRIQLTSLLSELFKETDKESIDKVVYLIQGKLWPDFSGMPEIGLGEKFLVKSISLATGKREEEVDKLFKQIGDLGEATFQLKQNEQGTSILTFLGASSAKTLTVDETYTTLVKIATTTGENSRDIKIRLLVGLLKKASPLEAKYIVRFIDGRLRLGIGDATVMDALAIAYGGDQSARPIVERAYNLRADLGNIAKVIASEGIGKIKEIKPLPGIPIRPMLAERLSDPAEMLEKVGKNALVDYKYDGERGQIHKKDNNIYIYSRRLENITSQYPDVVEYAEKFIKGNEFIVEGEIVPIDPGSGEMRPFQELMHRKRKSEIHEAIKEYPVNVFLFDIMYYEGEDLTVKSLQERRNILESIITNNEKIHIATHIQTDNVEKLKEFFYQAISDGAEGVMVKSIAPDSIYQAGSRGWLWIKFKRDYQSEMADTVDLVPVGVFYGKGKRGGKFSSILMAAYNPDKDVFETVSKVASGFSDEELDDLQKKVAELRRSEPHPRVVSTMIPDVWLTPSLVAEIIGAEITISPQHTCCKDQNPMGGLSIRFPRFIRWRPDKAPEDATTTKEIMEMYKLQLKKIEEKTTDENL</sequence>
<keyword evidence="8 14" id="KW-0227">DNA damage</keyword>
<feature type="binding site" evidence="14">
    <location>
        <position position="258"/>
    </location>
    <ligand>
        <name>ATP</name>
        <dbReference type="ChEBI" id="CHEBI:30616"/>
    </ligand>
</feature>
<dbReference type="Gene3D" id="2.40.50.140">
    <property type="entry name" value="Nucleic acid-binding proteins"/>
    <property type="match status" value="1"/>
</dbReference>
<evidence type="ECO:0000256" key="11">
    <source>
        <dbReference type="ARBA" id="ARBA00023172"/>
    </source>
</evidence>
<dbReference type="Gene3D" id="3.30.470.30">
    <property type="entry name" value="DNA ligase/mRNA capping enzyme"/>
    <property type="match status" value="1"/>
</dbReference>
<dbReference type="GO" id="GO:0003677">
    <property type="term" value="F:DNA binding"/>
    <property type="evidence" value="ECO:0007669"/>
    <property type="project" value="InterPro"/>
</dbReference>
<dbReference type="InterPro" id="IPR012310">
    <property type="entry name" value="DNA_ligase_ATP-dep_cent"/>
</dbReference>
<dbReference type="Pfam" id="PF01068">
    <property type="entry name" value="DNA_ligase_A_M"/>
    <property type="match status" value="1"/>
</dbReference>
<organism evidence="17 18">
    <name type="scientific">Candidatus Acidianus copahuensis</name>
    <dbReference type="NCBI Taxonomy" id="1160895"/>
    <lineage>
        <taxon>Archaea</taxon>
        <taxon>Thermoproteota</taxon>
        <taxon>Thermoprotei</taxon>
        <taxon>Sulfolobales</taxon>
        <taxon>Sulfolobaceae</taxon>
        <taxon>Acidianus</taxon>
    </lineage>
</organism>
<reference evidence="17 18" key="1">
    <citation type="submission" date="2014-03" db="EMBL/GenBank/DDBJ databases">
        <title>Draft genome sequence of the novel thermoacidophilic archaea Acidianus copahuensis ALE1 strain, isolated from Copahue volcanic area in Neuquen Argentina.</title>
        <authorList>
            <person name="Urbieta M.S."/>
            <person name="Rascovan N."/>
            <person name="Castro C."/>
            <person name="Revale S."/>
            <person name="Giaveno M.A."/>
            <person name="Vazquez M.P."/>
            <person name="Donati E.R."/>
        </authorList>
    </citation>
    <scope>NUCLEOTIDE SEQUENCE [LARGE SCALE GENOMIC DNA]</scope>
    <source>
        <strain evidence="17 18">ALE1</strain>
    </source>
</reference>
<keyword evidence="11 14" id="KW-0233">DNA recombination</keyword>
<dbReference type="PROSITE" id="PS00333">
    <property type="entry name" value="DNA_LIGASE_A2"/>
    <property type="match status" value="1"/>
</dbReference>
<dbReference type="AlphaFoldDB" id="A0A031LKE0"/>
<proteinExistence type="inferred from homology"/>
<dbReference type="PANTHER" id="PTHR45674">
    <property type="entry name" value="DNA LIGASE 1/3 FAMILY MEMBER"/>
    <property type="match status" value="1"/>
</dbReference>
<feature type="binding site" evidence="14">
    <location>
        <position position="433"/>
    </location>
    <ligand>
        <name>ATP</name>
        <dbReference type="ChEBI" id="CHEBI:30616"/>
    </ligand>
</feature>
<keyword evidence="12 14" id="KW-0234">DNA repair</keyword>
<keyword evidence="9 14" id="KW-0067">ATP-binding</keyword>
<dbReference type="CDD" id="cd07901">
    <property type="entry name" value="Adenylation_DNA_ligase_Arch_LigB"/>
    <property type="match status" value="1"/>
</dbReference>
<evidence type="ECO:0000256" key="7">
    <source>
        <dbReference type="ARBA" id="ARBA00022741"/>
    </source>
</evidence>
<dbReference type="GO" id="GO:0051301">
    <property type="term" value="P:cell division"/>
    <property type="evidence" value="ECO:0007669"/>
    <property type="project" value="UniProtKB-KW"/>
</dbReference>
<dbReference type="InterPro" id="IPR012340">
    <property type="entry name" value="NA-bd_OB-fold"/>
</dbReference>
<accession>A0A031LKE0</accession>
<dbReference type="GO" id="GO:0006281">
    <property type="term" value="P:DNA repair"/>
    <property type="evidence" value="ECO:0007669"/>
    <property type="project" value="UniProtKB-UniRule"/>
</dbReference>
<dbReference type="InterPro" id="IPR012309">
    <property type="entry name" value="DNA_ligase_ATP-dep_C"/>
</dbReference>
<evidence type="ECO:0000256" key="4">
    <source>
        <dbReference type="ARBA" id="ARBA00022618"/>
    </source>
</evidence>
<dbReference type="RefSeq" id="WP_048099989.1">
    <property type="nucleotide sequence ID" value="NZ_JFZT01000047.1"/>
</dbReference>
<dbReference type="Proteomes" id="UP000024332">
    <property type="component" value="Unassembled WGS sequence"/>
</dbReference>
<dbReference type="InterPro" id="IPR000977">
    <property type="entry name" value="DNA_ligase_ATP-dep"/>
</dbReference>
<evidence type="ECO:0000256" key="1">
    <source>
        <dbReference type="ARBA" id="ARBA00007572"/>
    </source>
</evidence>
<dbReference type="PROSITE" id="PS00697">
    <property type="entry name" value="DNA_LIGASE_A1"/>
    <property type="match status" value="1"/>
</dbReference>
<keyword evidence="4 14" id="KW-0132">Cell division</keyword>
<dbReference type="GO" id="GO:0006273">
    <property type="term" value="P:lagging strand elongation"/>
    <property type="evidence" value="ECO:0007669"/>
    <property type="project" value="TreeGrafter"/>
</dbReference>
<protein>
    <recommendedName>
        <fullName evidence="2 14">DNA ligase</fullName>
        <ecNumber evidence="14">6.5.1.1</ecNumber>
    </recommendedName>
    <alternativeName>
        <fullName evidence="14">Polydeoxyribonucleotide synthase [ATP]</fullName>
    </alternativeName>
</protein>
<evidence type="ECO:0000256" key="13">
    <source>
        <dbReference type="ARBA" id="ARBA00023306"/>
    </source>
</evidence>
<dbReference type="SUPFAM" id="SSF117018">
    <property type="entry name" value="ATP-dependent DNA ligase DNA-binding domain"/>
    <property type="match status" value="1"/>
</dbReference>
<comment type="similarity">
    <text evidence="1 14 15">Belongs to the ATP-dependent DNA ligase family.</text>
</comment>
<dbReference type="Pfam" id="PF04679">
    <property type="entry name" value="DNA_ligase_A_C"/>
    <property type="match status" value="1"/>
</dbReference>
<evidence type="ECO:0000256" key="8">
    <source>
        <dbReference type="ARBA" id="ARBA00022763"/>
    </source>
</evidence>
<evidence type="ECO:0000259" key="16">
    <source>
        <dbReference type="PROSITE" id="PS50160"/>
    </source>
</evidence>
<feature type="binding site" evidence="14">
    <location>
        <position position="350"/>
    </location>
    <ligand>
        <name>ATP</name>
        <dbReference type="ChEBI" id="CHEBI:30616"/>
    </ligand>
</feature>
<feature type="binding site" evidence="14">
    <location>
        <position position="427"/>
    </location>
    <ligand>
        <name>ATP</name>
        <dbReference type="ChEBI" id="CHEBI:30616"/>
    </ligand>
</feature>
<evidence type="ECO:0000256" key="15">
    <source>
        <dbReference type="RuleBase" id="RU004196"/>
    </source>
</evidence>
<dbReference type="InterPro" id="IPR036599">
    <property type="entry name" value="DNA_ligase_N_sf"/>
</dbReference>
<dbReference type="FunFam" id="2.40.50.140:FF:000062">
    <property type="entry name" value="DNA ligase"/>
    <property type="match status" value="1"/>
</dbReference>
<evidence type="ECO:0000313" key="18">
    <source>
        <dbReference type="Proteomes" id="UP000024332"/>
    </source>
</evidence>
<dbReference type="InterPro" id="IPR022865">
    <property type="entry name" value="DNA_ligae_ATP-dep_bac/arc"/>
</dbReference>
<dbReference type="GO" id="GO:0071897">
    <property type="term" value="P:DNA biosynthetic process"/>
    <property type="evidence" value="ECO:0007669"/>
    <property type="project" value="InterPro"/>
</dbReference>
<dbReference type="GO" id="GO:0006310">
    <property type="term" value="P:DNA recombination"/>
    <property type="evidence" value="ECO:0007669"/>
    <property type="project" value="UniProtKB-UniRule"/>
</dbReference>
<evidence type="ECO:0000256" key="5">
    <source>
        <dbReference type="ARBA" id="ARBA00022705"/>
    </source>
</evidence>
<feature type="domain" description="ATP-dependent DNA ligase family profile" evidence="16">
    <location>
        <begin position="338"/>
        <end position="473"/>
    </location>
</feature>
<evidence type="ECO:0000256" key="12">
    <source>
        <dbReference type="ARBA" id="ARBA00023204"/>
    </source>
</evidence>
<evidence type="ECO:0000256" key="10">
    <source>
        <dbReference type="ARBA" id="ARBA00022842"/>
    </source>
</evidence>
<feature type="binding site" evidence="14">
    <location>
        <position position="280"/>
    </location>
    <ligand>
        <name>ATP</name>
        <dbReference type="ChEBI" id="CHEBI:30616"/>
    </ligand>
</feature>
<dbReference type="InterPro" id="IPR016059">
    <property type="entry name" value="DNA_ligase_ATP-dep_CS"/>
</dbReference>